<dbReference type="PANTHER" id="PTHR11588">
    <property type="entry name" value="TUBULIN"/>
    <property type="match status" value="1"/>
</dbReference>
<dbReference type="GO" id="GO:0005874">
    <property type="term" value="C:microtubule"/>
    <property type="evidence" value="ECO:0007669"/>
    <property type="project" value="UniProtKB-KW"/>
</dbReference>
<evidence type="ECO:0000256" key="4">
    <source>
        <dbReference type="ARBA" id="ARBA00022701"/>
    </source>
</evidence>
<dbReference type="GO" id="GO:0007020">
    <property type="term" value="P:microtubule nucleation"/>
    <property type="evidence" value="ECO:0007669"/>
    <property type="project" value="InterPro"/>
</dbReference>
<comment type="subcellular location">
    <subcellularLocation>
        <location evidence="1">Cytoplasm</location>
        <location evidence="1">Cytoskeleton</location>
        <location evidence="1">Microtubule organizing center</location>
    </subcellularLocation>
</comment>
<dbReference type="FunFam" id="1.10.287.600:FF:000004">
    <property type="entry name" value="Tubulin gamma chain"/>
    <property type="match status" value="1"/>
</dbReference>
<dbReference type="InterPro" id="IPR008280">
    <property type="entry name" value="Tub_FtsZ_C"/>
</dbReference>
<evidence type="ECO:0000256" key="8">
    <source>
        <dbReference type="RuleBase" id="RU000352"/>
    </source>
</evidence>
<dbReference type="GO" id="GO:0031122">
    <property type="term" value="P:cytoplasmic microtubule organization"/>
    <property type="evidence" value="ECO:0007669"/>
    <property type="project" value="InterPro"/>
</dbReference>
<dbReference type="InterPro" id="IPR037103">
    <property type="entry name" value="Tubulin/FtsZ-like_C"/>
</dbReference>
<evidence type="ECO:0000256" key="6">
    <source>
        <dbReference type="ARBA" id="ARBA00023134"/>
    </source>
</evidence>
<dbReference type="STRING" id="109280.ENSHCOP00000013982"/>
<evidence type="ECO:0000313" key="13">
    <source>
        <dbReference type="Proteomes" id="UP000264820"/>
    </source>
</evidence>
<feature type="region of interest" description="Disordered" evidence="9">
    <location>
        <begin position="306"/>
        <end position="325"/>
    </location>
</feature>
<dbReference type="Pfam" id="PF03953">
    <property type="entry name" value="Tubulin_C"/>
    <property type="match status" value="1"/>
</dbReference>
<name>A0A3Q2YKK2_HIPCM</name>
<dbReference type="Gene3D" id="3.30.1330.20">
    <property type="entry name" value="Tubulin/FtsZ, C-terminal domain"/>
    <property type="match status" value="1"/>
</dbReference>
<sequence length="441" mass="49751">MPREIITLQLGQCGNQIGFEFWKQLCAEHGISPEGIVEEFATEGTDRKDVFFYQADDEHYIPRAVLLDLEPRVIHSILNSPYANLYNPENIYLSEHGGGAGNNWASGYSQGKKIQEDIFDIIDREADGSDSLEGFVLCHSIAGGTGSGLGSYLLERLNDRYPKKLVQTYSVFPNQDEMSDVVVQPYNSLLTLKRLTQNADCVVVLDNTALNRIATDRLHIQNPSFSQINQLVSTIMSASTTTLRYPGYMNNDLIGLIASLIPTPRLHFLMTGYTPLTTDQSVSGSSRDDGHRIVSVGRVLTMGKRCTGGQREEDHRAGRDEEVHKSLQRIRERKLASFIPWGPASIQVALSRKSPYLPSAHRVSGLMMANHTSISSLFERTCRQYDKLRKREAFLEQFRKEDIFQDNFDELDNSREVVQQLVDEYSAATRPDYISWGTQEQ</sequence>
<dbReference type="OMA" id="HRYISIL"/>
<dbReference type="CDD" id="cd02188">
    <property type="entry name" value="gamma_tubulin"/>
    <property type="match status" value="1"/>
</dbReference>
<keyword evidence="3" id="KW-0963">Cytoplasm</keyword>
<evidence type="ECO:0000256" key="1">
    <source>
        <dbReference type="ARBA" id="ARBA00004267"/>
    </source>
</evidence>
<dbReference type="InterPro" id="IPR018316">
    <property type="entry name" value="Tubulin/FtsZ_2-layer-sand-dom"/>
</dbReference>
<dbReference type="Pfam" id="PF00091">
    <property type="entry name" value="Tubulin"/>
    <property type="match status" value="1"/>
</dbReference>
<dbReference type="PROSITE" id="PS00227">
    <property type="entry name" value="TUBULIN"/>
    <property type="match status" value="1"/>
</dbReference>
<protein>
    <recommendedName>
        <fullName evidence="8">Tubulin gamma chain</fullName>
    </recommendedName>
</protein>
<evidence type="ECO:0000256" key="7">
    <source>
        <dbReference type="ARBA" id="ARBA00023212"/>
    </source>
</evidence>
<dbReference type="Gene3D" id="3.40.50.1440">
    <property type="entry name" value="Tubulin/FtsZ, GTPase domain"/>
    <property type="match status" value="1"/>
</dbReference>
<dbReference type="AlphaFoldDB" id="A0A3Q2YKK2"/>
<evidence type="ECO:0000256" key="9">
    <source>
        <dbReference type="SAM" id="MobiDB-lite"/>
    </source>
</evidence>
<evidence type="ECO:0000313" key="12">
    <source>
        <dbReference type="Ensembl" id="ENSHCOP00000013982.1"/>
    </source>
</evidence>
<dbReference type="GeneTree" id="ENSGT00940000156957"/>
<dbReference type="InterPro" id="IPR017975">
    <property type="entry name" value="Tubulin_CS"/>
</dbReference>
<keyword evidence="13" id="KW-1185">Reference proteome</keyword>
<dbReference type="InterPro" id="IPR023123">
    <property type="entry name" value="Tubulin_C"/>
</dbReference>
<dbReference type="PRINTS" id="PR01164">
    <property type="entry name" value="GAMMATUBULIN"/>
</dbReference>
<evidence type="ECO:0000259" key="11">
    <source>
        <dbReference type="SMART" id="SM00865"/>
    </source>
</evidence>
<dbReference type="GO" id="GO:0005525">
    <property type="term" value="F:GTP binding"/>
    <property type="evidence" value="ECO:0007669"/>
    <property type="project" value="UniProtKB-UniRule"/>
</dbReference>
<feature type="domain" description="Tubulin/FtsZ 2-layer sandwich" evidence="11">
    <location>
        <begin position="249"/>
        <end position="383"/>
    </location>
</feature>
<keyword evidence="4 8" id="KW-0493">Microtubule</keyword>
<proteinExistence type="inferred from homology"/>
<dbReference type="InterPro" id="IPR000217">
    <property type="entry name" value="Tubulin"/>
</dbReference>
<evidence type="ECO:0000259" key="10">
    <source>
        <dbReference type="SMART" id="SM00864"/>
    </source>
</evidence>
<dbReference type="FunFam" id="3.40.50.1440:FF:000010">
    <property type="entry name" value="Tubulin gamma chain"/>
    <property type="match status" value="1"/>
</dbReference>
<dbReference type="SMART" id="SM00865">
    <property type="entry name" value="Tubulin_C"/>
    <property type="match status" value="1"/>
</dbReference>
<organism evidence="12 13">
    <name type="scientific">Hippocampus comes</name>
    <name type="common">Tiger tail seahorse</name>
    <dbReference type="NCBI Taxonomy" id="109280"/>
    <lineage>
        <taxon>Eukaryota</taxon>
        <taxon>Metazoa</taxon>
        <taxon>Chordata</taxon>
        <taxon>Craniata</taxon>
        <taxon>Vertebrata</taxon>
        <taxon>Euteleostomi</taxon>
        <taxon>Actinopterygii</taxon>
        <taxon>Neopterygii</taxon>
        <taxon>Teleostei</taxon>
        <taxon>Neoteleostei</taxon>
        <taxon>Acanthomorphata</taxon>
        <taxon>Syngnathiaria</taxon>
        <taxon>Syngnathiformes</taxon>
        <taxon>Syngnathoidei</taxon>
        <taxon>Syngnathidae</taxon>
        <taxon>Hippocampus</taxon>
    </lineage>
</organism>
<dbReference type="SMART" id="SM00864">
    <property type="entry name" value="Tubulin"/>
    <property type="match status" value="1"/>
</dbReference>
<keyword evidence="6 8" id="KW-0342">GTP-binding</keyword>
<accession>A0A3Q2YKK2</accession>
<evidence type="ECO:0000256" key="5">
    <source>
        <dbReference type="ARBA" id="ARBA00022741"/>
    </source>
</evidence>
<evidence type="ECO:0000256" key="3">
    <source>
        <dbReference type="ARBA" id="ARBA00022490"/>
    </source>
</evidence>
<dbReference type="InterPro" id="IPR003008">
    <property type="entry name" value="Tubulin_FtsZ_GTPase"/>
</dbReference>
<dbReference type="Ensembl" id="ENSHCOT00000027515.1">
    <property type="protein sequence ID" value="ENSHCOP00000013982.1"/>
    <property type="gene ID" value="ENSHCOG00000017255.1"/>
</dbReference>
<dbReference type="SUPFAM" id="SSF55307">
    <property type="entry name" value="Tubulin C-terminal domain-like"/>
    <property type="match status" value="1"/>
</dbReference>
<evidence type="ECO:0000256" key="2">
    <source>
        <dbReference type="ARBA" id="ARBA00009636"/>
    </source>
</evidence>
<dbReference type="InterPro" id="IPR002454">
    <property type="entry name" value="Gamma_tubulin"/>
</dbReference>
<reference evidence="12" key="1">
    <citation type="submission" date="2025-08" db="UniProtKB">
        <authorList>
            <consortium name="Ensembl"/>
        </authorList>
    </citation>
    <scope>IDENTIFICATION</scope>
</reference>
<keyword evidence="5 8" id="KW-0547">Nucleotide-binding</keyword>
<keyword evidence="7" id="KW-0206">Cytoskeleton</keyword>
<reference evidence="12" key="2">
    <citation type="submission" date="2025-09" db="UniProtKB">
        <authorList>
            <consortium name="Ensembl"/>
        </authorList>
    </citation>
    <scope>IDENTIFICATION</scope>
</reference>
<comment type="similarity">
    <text evidence="2 8">Belongs to the tubulin family.</text>
</comment>
<comment type="function">
    <text evidence="8">Tubulin is the major constituent of microtubules, protein filaments consisting of alpha- and beta-tubulin heterodimers. Gamma-tubulin is a key component of the gamma-tubulin ring complex (gTuRC) which mediates microtubule nucleation. The gTuRC regulates the minus-end nucleation of alpha-beta tubulin heterodimers that grow into microtubule protafilaments, a critical step in centrosome duplication and spindle formation.</text>
</comment>
<feature type="domain" description="Tubulin/FtsZ GTPase" evidence="10">
    <location>
        <begin position="48"/>
        <end position="247"/>
    </location>
</feature>
<feature type="compositionally biased region" description="Basic and acidic residues" evidence="9">
    <location>
        <begin position="310"/>
        <end position="325"/>
    </location>
</feature>
<dbReference type="Proteomes" id="UP000264820">
    <property type="component" value="Unplaced"/>
</dbReference>
<dbReference type="Gene3D" id="1.10.287.600">
    <property type="entry name" value="Helix hairpin bin"/>
    <property type="match status" value="1"/>
</dbReference>
<dbReference type="InterPro" id="IPR036525">
    <property type="entry name" value="Tubulin/FtsZ_GTPase_sf"/>
</dbReference>
<dbReference type="SUPFAM" id="SSF52490">
    <property type="entry name" value="Tubulin nucleotide-binding domain-like"/>
    <property type="match status" value="1"/>
</dbReference>
<dbReference type="PRINTS" id="PR01161">
    <property type="entry name" value="TUBULIN"/>
</dbReference>
<dbReference type="GO" id="GO:0000930">
    <property type="term" value="C:gamma-tubulin complex"/>
    <property type="evidence" value="ECO:0007669"/>
    <property type="project" value="InterPro"/>
</dbReference>